<name>A0ABT0C0Q0_9BACT</name>
<dbReference type="InterPro" id="IPR018062">
    <property type="entry name" value="HTH_AraC-typ_CS"/>
</dbReference>
<reference evidence="5 6" key="1">
    <citation type="submission" date="2022-03" db="EMBL/GenBank/DDBJ databases">
        <title>Parabacteroides sp. nov. isolated from swine feces.</title>
        <authorList>
            <person name="Bak J.E."/>
        </authorList>
    </citation>
    <scope>NUCLEOTIDE SEQUENCE [LARGE SCALE GENOMIC DNA]</scope>
    <source>
        <strain evidence="5 6">AGMB00274</strain>
    </source>
</reference>
<dbReference type="Pfam" id="PF12833">
    <property type="entry name" value="HTH_18"/>
    <property type="match status" value="1"/>
</dbReference>
<proteinExistence type="predicted"/>
<keyword evidence="6" id="KW-1185">Reference proteome</keyword>
<evidence type="ECO:0000259" key="4">
    <source>
        <dbReference type="PROSITE" id="PS01124"/>
    </source>
</evidence>
<dbReference type="Proteomes" id="UP001165444">
    <property type="component" value="Unassembled WGS sequence"/>
</dbReference>
<dbReference type="PANTHER" id="PTHR43280">
    <property type="entry name" value="ARAC-FAMILY TRANSCRIPTIONAL REGULATOR"/>
    <property type="match status" value="1"/>
</dbReference>
<accession>A0ABT0C0Q0</accession>
<keyword evidence="2" id="KW-0238">DNA-binding</keyword>
<organism evidence="5 6">
    <name type="scientific">Parabacteroides faecalis</name>
    <dbReference type="NCBI Taxonomy" id="2924040"/>
    <lineage>
        <taxon>Bacteria</taxon>
        <taxon>Pseudomonadati</taxon>
        <taxon>Bacteroidota</taxon>
        <taxon>Bacteroidia</taxon>
        <taxon>Bacteroidales</taxon>
        <taxon>Tannerellaceae</taxon>
        <taxon>Parabacteroides</taxon>
    </lineage>
</organism>
<sequence length="179" mass="20902">MVCPRCIMAVRQILDRLEIPYLSVELGEVWLKQPLKDQQKITLQRELESIGFELLEDQRQQLVEQIKRSIIELVHQENNELKVNLSDFLVEQCHHDYSFLSKLFPEVCGITIEKYFIHQKIERVKELLAYNELSLSEIALLLNYSSTAHLSAQFKSVTGMTPTQFKQQEGGMRKPLDQI</sequence>
<keyword evidence="1" id="KW-0805">Transcription regulation</keyword>
<feature type="domain" description="HTH araC/xylS-type" evidence="4">
    <location>
        <begin position="68"/>
        <end position="168"/>
    </location>
</feature>
<dbReference type="SMART" id="SM00342">
    <property type="entry name" value="HTH_ARAC"/>
    <property type="match status" value="1"/>
</dbReference>
<dbReference type="Gene3D" id="1.10.10.60">
    <property type="entry name" value="Homeodomain-like"/>
    <property type="match status" value="1"/>
</dbReference>
<evidence type="ECO:0000256" key="2">
    <source>
        <dbReference type="ARBA" id="ARBA00023125"/>
    </source>
</evidence>
<evidence type="ECO:0000313" key="6">
    <source>
        <dbReference type="Proteomes" id="UP001165444"/>
    </source>
</evidence>
<evidence type="ECO:0000313" key="5">
    <source>
        <dbReference type="EMBL" id="MCJ2380515.1"/>
    </source>
</evidence>
<keyword evidence="3" id="KW-0804">Transcription</keyword>
<protein>
    <submittedName>
        <fullName evidence="5">Helix-turn-helix transcriptional regulator</fullName>
    </submittedName>
</protein>
<dbReference type="PROSITE" id="PS01124">
    <property type="entry name" value="HTH_ARAC_FAMILY_2"/>
    <property type="match status" value="1"/>
</dbReference>
<dbReference type="PANTHER" id="PTHR43280:SF2">
    <property type="entry name" value="HTH-TYPE TRANSCRIPTIONAL REGULATOR EXSA"/>
    <property type="match status" value="1"/>
</dbReference>
<dbReference type="SUPFAM" id="SSF46689">
    <property type="entry name" value="Homeodomain-like"/>
    <property type="match status" value="1"/>
</dbReference>
<gene>
    <name evidence="5" type="ORF">MUN53_07825</name>
</gene>
<dbReference type="RefSeq" id="WP_243324536.1">
    <property type="nucleotide sequence ID" value="NZ_JAKZMM010000015.1"/>
</dbReference>
<dbReference type="EMBL" id="JAKZMM010000015">
    <property type="protein sequence ID" value="MCJ2380515.1"/>
    <property type="molecule type" value="Genomic_DNA"/>
</dbReference>
<evidence type="ECO:0000256" key="1">
    <source>
        <dbReference type="ARBA" id="ARBA00023015"/>
    </source>
</evidence>
<dbReference type="PROSITE" id="PS00041">
    <property type="entry name" value="HTH_ARAC_FAMILY_1"/>
    <property type="match status" value="1"/>
</dbReference>
<comment type="caution">
    <text evidence="5">The sequence shown here is derived from an EMBL/GenBank/DDBJ whole genome shotgun (WGS) entry which is preliminary data.</text>
</comment>
<dbReference type="InterPro" id="IPR018060">
    <property type="entry name" value="HTH_AraC"/>
</dbReference>
<dbReference type="InterPro" id="IPR009057">
    <property type="entry name" value="Homeodomain-like_sf"/>
</dbReference>
<evidence type="ECO:0000256" key="3">
    <source>
        <dbReference type="ARBA" id="ARBA00023163"/>
    </source>
</evidence>